<evidence type="ECO:0000313" key="2">
    <source>
        <dbReference type="Proteomes" id="UP000237925"/>
    </source>
</evidence>
<name>A0A2R3QDQ6_9BURK</name>
<accession>A0A2R3QDQ6</accession>
<proteinExistence type="predicted"/>
<keyword evidence="2" id="KW-1185">Reference proteome</keyword>
<dbReference type="RefSeq" id="WP_106684333.1">
    <property type="nucleotide sequence ID" value="NZ_CP027667.1"/>
</dbReference>
<dbReference type="GO" id="GO:0006310">
    <property type="term" value="P:DNA recombination"/>
    <property type="evidence" value="ECO:0007669"/>
    <property type="project" value="InterPro"/>
</dbReference>
<dbReference type="Gene3D" id="1.10.443.10">
    <property type="entry name" value="Intergrase catalytic core"/>
    <property type="match status" value="1"/>
</dbReference>
<dbReference type="KEGG" id="mela:C6568_12075"/>
<dbReference type="GO" id="GO:0015074">
    <property type="term" value="P:DNA integration"/>
    <property type="evidence" value="ECO:0007669"/>
    <property type="project" value="InterPro"/>
</dbReference>
<reference evidence="1 2" key="1">
    <citation type="submission" date="2018-03" db="EMBL/GenBank/DDBJ databases">
        <title>Genome sequencing of Melaminivora sp.</title>
        <authorList>
            <person name="Kim S.-J."/>
            <person name="Heo J."/>
            <person name="Ahn J.-H."/>
            <person name="Kwon S.-W."/>
        </authorList>
    </citation>
    <scope>NUCLEOTIDE SEQUENCE [LARGE SCALE GENOMIC DNA]</scope>
    <source>
        <strain evidence="1 2">SC2-9</strain>
    </source>
</reference>
<sequence>MNVDADRLNIIARQCLGMLPKALPQAPSTGRSSRTEAEYLRMAHVLLDRALFTPGSLAGAVQATHSPRTFHKRLAALRFSCRRLVSEHLDVRSVSQGLDWHRLADVLPRLHEQLCALVTLNEQGMTQPRRKRRSKRQALKGLPPTWREDLFERGATGKYADALLASALTGARPGEAVKGITAWLQHDEALGIETLCLYVHGLKVKAQQGQRYRFMAYAAEDTHPLVTALVKRLSALPDRKLDIHVAKAGNFTAEVQRLARALWPKHGHAITATCFRHQWSADVKSTGDADAASRGLGHRSVKTRKYYGTAHQARDRHAVRPVRIEADLPLRALPARARPIAPTHINSKHVAEMG</sequence>
<protein>
    <recommendedName>
        <fullName evidence="3">Integrase</fullName>
    </recommendedName>
</protein>
<evidence type="ECO:0008006" key="3">
    <source>
        <dbReference type="Google" id="ProtNLM"/>
    </source>
</evidence>
<dbReference type="EMBL" id="CP027667">
    <property type="protein sequence ID" value="AVO49905.1"/>
    <property type="molecule type" value="Genomic_DNA"/>
</dbReference>
<dbReference type="InterPro" id="IPR013762">
    <property type="entry name" value="Integrase-like_cat_sf"/>
</dbReference>
<dbReference type="AlphaFoldDB" id="A0A2R3QDQ6"/>
<organism evidence="1 2">
    <name type="scientific">Melaminivora suipulveris</name>
    <dbReference type="NCBI Taxonomy" id="2109913"/>
    <lineage>
        <taxon>Bacteria</taxon>
        <taxon>Pseudomonadati</taxon>
        <taxon>Pseudomonadota</taxon>
        <taxon>Betaproteobacteria</taxon>
        <taxon>Burkholderiales</taxon>
        <taxon>Comamonadaceae</taxon>
        <taxon>Melaminivora</taxon>
    </lineage>
</organism>
<dbReference type="OrthoDB" id="8883268at2"/>
<dbReference type="GO" id="GO:0003677">
    <property type="term" value="F:DNA binding"/>
    <property type="evidence" value="ECO:0007669"/>
    <property type="project" value="InterPro"/>
</dbReference>
<evidence type="ECO:0000313" key="1">
    <source>
        <dbReference type="EMBL" id="AVO49905.1"/>
    </source>
</evidence>
<dbReference type="Proteomes" id="UP000237925">
    <property type="component" value="Chromosome"/>
</dbReference>
<gene>
    <name evidence="1" type="ORF">C6568_12075</name>
</gene>